<dbReference type="InterPro" id="IPR011991">
    <property type="entry name" value="ArsR-like_HTH"/>
</dbReference>
<dbReference type="AlphaFoldDB" id="M0PST7"/>
<dbReference type="RefSeq" id="WP_007992750.1">
    <property type="nucleotide sequence ID" value="NZ_AOJJ01000013.1"/>
</dbReference>
<dbReference type="InterPro" id="IPR036390">
    <property type="entry name" value="WH_DNA-bd_sf"/>
</dbReference>
<dbReference type="Proteomes" id="UP000011528">
    <property type="component" value="Unassembled WGS sequence"/>
</dbReference>
<dbReference type="InterPro" id="IPR036388">
    <property type="entry name" value="WH-like_DNA-bd_sf"/>
</dbReference>
<comment type="caution">
    <text evidence="2">The sequence shown here is derived from an EMBL/GenBank/DDBJ whole genome shotgun (WGS) entry which is preliminary data.</text>
</comment>
<keyword evidence="1" id="KW-0472">Membrane</keyword>
<evidence type="ECO:0000313" key="3">
    <source>
        <dbReference type="Proteomes" id="UP000011528"/>
    </source>
</evidence>
<dbReference type="Gene3D" id="1.10.10.10">
    <property type="entry name" value="Winged helix-like DNA-binding domain superfamily/Winged helix DNA-binding domain"/>
    <property type="match status" value="1"/>
</dbReference>
<evidence type="ECO:0000313" key="2">
    <source>
        <dbReference type="EMBL" id="EMA72644.1"/>
    </source>
</evidence>
<dbReference type="CDD" id="cd00090">
    <property type="entry name" value="HTH_ARSR"/>
    <property type="match status" value="1"/>
</dbReference>
<evidence type="ECO:0008006" key="4">
    <source>
        <dbReference type="Google" id="ProtNLM"/>
    </source>
</evidence>
<proteinExistence type="predicted"/>
<feature type="transmembrane region" description="Helical" evidence="1">
    <location>
        <begin position="168"/>
        <end position="194"/>
    </location>
</feature>
<name>M0PST7_9EURY</name>
<dbReference type="EMBL" id="AOJJ01000013">
    <property type="protein sequence ID" value="EMA72644.1"/>
    <property type="molecule type" value="Genomic_DNA"/>
</dbReference>
<protein>
    <recommendedName>
        <fullName evidence="4">ArsR family transcriptional regulator</fullName>
    </recommendedName>
</protein>
<sequence>MTSIRDLAQNERPLNEANELRIVDMNEKHAVPLFEALSNETTLAIYNSIQHEPKTATGLKEITETTLQNTHYHLKKLEEAELIEPVGTWLSDRGKEMNVYGPTHSPLILSFASKQDTPRIRSRIKSALGLLGVISFFSLMVEYAVQFFGPGSQWQQVGAGGYGGQESLTAIFLQYPGLCVFTLGLVGILGYLIFVSSPIDQQFNS</sequence>
<evidence type="ECO:0000256" key="1">
    <source>
        <dbReference type="SAM" id="Phobius"/>
    </source>
</evidence>
<reference evidence="2 3" key="1">
    <citation type="journal article" date="2014" name="PLoS Genet.">
        <title>Phylogenetically driven sequencing of extremely halophilic archaea reveals strategies for static and dynamic osmo-response.</title>
        <authorList>
            <person name="Becker E.A."/>
            <person name="Seitzer P.M."/>
            <person name="Tritt A."/>
            <person name="Larsen D."/>
            <person name="Krusor M."/>
            <person name="Yao A.I."/>
            <person name="Wu D."/>
            <person name="Madern D."/>
            <person name="Eisen J.A."/>
            <person name="Darling A.E."/>
            <person name="Facciotti M.T."/>
        </authorList>
    </citation>
    <scope>NUCLEOTIDE SEQUENCE [LARGE SCALE GENOMIC DNA]</scope>
    <source>
        <strain evidence="2 3">JCM 13916</strain>
    </source>
</reference>
<dbReference type="SUPFAM" id="SSF46785">
    <property type="entry name" value="Winged helix' DNA-binding domain"/>
    <property type="match status" value="1"/>
</dbReference>
<gene>
    <name evidence="2" type="ORF">C462_00791</name>
</gene>
<accession>M0PST7</accession>
<dbReference type="Pfam" id="PF12840">
    <property type="entry name" value="HTH_20"/>
    <property type="match status" value="1"/>
</dbReference>
<keyword evidence="1" id="KW-1133">Transmembrane helix</keyword>
<feature type="transmembrane region" description="Helical" evidence="1">
    <location>
        <begin position="127"/>
        <end position="148"/>
    </location>
</feature>
<organism evidence="2 3">
    <name type="scientific">Halorubrum distributum JCM 13916</name>
    <dbReference type="NCBI Taxonomy" id="1230455"/>
    <lineage>
        <taxon>Archaea</taxon>
        <taxon>Methanobacteriati</taxon>
        <taxon>Methanobacteriota</taxon>
        <taxon>Stenosarchaea group</taxon>
        <taxon>Halobacteria</taxon>
        <taxon>Halobacteriales</taxon>
        <taxon>Haloferacaceae</taxon>
        <taxon>Halorubrum</taxon>
        <taxon>Halorubrum distributum group</taxon>
    </lineage>
</organism>
<keyword evidence="1" id="KW-0812">Transmembrane</keyword>